<keyword evidence="1" id="KW-0472">Membrane</keyword>
<dbReference type="EnsemblMetazoa" id="ACOM030155-RA">
    <property type="protein sequence ID" value="ACOM030155-PA.1"/>
    <property type="gene ID" value="ACOM030155"/>
</dbReference>
<proteinExistence type="predicted"/>
<dbReference type="AlphaFoldDB" id="A0A8W7PE10"/>
<feature type="transmembrane region" description="Helical" evidence="1">
    <location>
        <begin position="62"/>
        <end position="80"/>
    </location>
</feature>
<name>A0A8W7PE10_ANOCL</name>
<evidence type="ECO:0000313" key="2">
    <source>
        <dbReference type="EnsemblMetazoa" id="ACOM030155-PA.1"/>
    </source>
</evidence>
<sequence>MQFVHHKSGELSGVLRYDMFAHRCRVRLCRASDSRRYGTARDNGVRTNERMERSSSYWGFELVWSKLLVLVVLVLLLLLLPQQQQQQSRACLNAVLWLRLLTVERILEAIISLQAGAVSLCCVKEWQEPKIK</sequence>
<organism evidence="2">
    <name type="scientific">Anopheles coluzzii</name>
    <name type="common">African malaria mosquito</name>
    <dbReference type="NCBI Taxonomy" id="1518534"/>
    <lineage>
        <taxon>Eukaryota</taxon>
        <taxon>Metazoa</taxon>
        <taxon>Ecdysozoa</taxon>
        <taxon>Arthropoda</taxon>
        <taxon>Hexapoda</taxon>
        <taxon>Insecta</taxon>
        <taxon>Pterygota</taxon>
        <taxon>Neoptera</taxon>
        <taxon>Endopterygota</taxon>
        <taxon>Diptera</taxon>
        <taxon>Nematocera</taxon>
        <taxon>Culicoidea</taxon>
        <taxon>Culicidae</taxon>
        <taxon>Anophelinae</taxon>
        <taxon>Anopheles</taxon>
    </lineage>
</organism>
<dbReference type="Proteomes" id="UP000075882">
    <property type="component" value="Unassembled WGS sequence"/>
</dbReference>
<keyword evidence="1" id="KW-0812">Transmembrane</keyword>
<reference evidence="2" key="1">
    <citation type="submission" date="2022-08" db="UniProtKB">
        <authorList>
            <consortium name="EnsemblMetazoa"/>
        </authorList>
    </citation>
    <scope>IDENTIFICATION</scope>
</reference>
<keyword evidence="1" id="KW-1133">Transmembrane helix</keyword>
<evidence type="ECO:0000256" key="1">
    <source>
        <dbReference type="SAM" id="Phobius"/>
    </source>
</evidence>
<protein>
    <submittedName>
        <fullName evidence="2">Uncharacterized protein</fullName>
    </submittedName>
</protein>
<accession>A0A8W7PE10</accession>